<name>A0A3R9QU04_9GAMM</name>
<reference evidence="1 2" key="1">
    <citation type="submission" date="2018-10" db="EMBL/GenBank/DDBJ databases">
        <title>GWAS and RNA-Seq identify cryptic mechanisms of antimicrobial resistance in Acinetobacter baumannii.</title>
        <authorList>
            <person name="Sahl J.W."/>
        </authorList>
    </citation>
    <scope>NUCLEOTIDE SEQUENCE [LARGE SCALE GENOMIC DNA]</scope>
    <source>
        <strain evidence="1 2">TG41018</strain>
    </source>
</reference>
<evidence type="ECO:0000313" key="1">
    <source>
        <dbReference type="EMBL" id="RSO57711.1"/>
    </source>
</evidence>
<gene>
    <name evidence="1" type="ORF">EA756_09525</name>
</gene>
<sequence length="69" mass="7754">MSTETSPLNRPRSKKITGGRVRCLVYLTKEEVQEIDKIAAKVGMSRSSIISQNYYLGKKHTSTNEDPNP</sequence>
<organism evidence="1 2">
    <name type="scientific">Acinetobacter lactucae</name>
    <dbReference type="NCBI Taxonomy" id="1785128"/>
    <lineage>
        <taxon>Bacteria</taxon>
        <taxon>Pseudomonadati</taxon>
        <taxon>Pseudomonadota</taxon>
        <taxon>Gammaproteobacteria</taxon>
        <taxon>Moraxellales</taxon>
        <taxon>Moraxellaceae</taxon>
        <taxon>Acinetobacter</taxon>
        <taxon>Acinetobacter calcoaceticus/baumannii complex</taxon>
    </lineage>
</organism>
<evidence type="ECO:0008006" key="3">
    <source>
        <dbReference type="Google" id="ProtNLM"/>
    </source>
</evidence>
<dbReference type="AlphaFoldDB" id="A0A3R9QU04"/>
<dbReference type="Proteomes" id="UP000276905">
    <property type="component" value="Unassembled WGS sequence"/>
</dbReference>
<comment type="caution">
    <text evidence="1">The sequence shown here is derived from an EMBL/GenBank/DDBJ whole genome shotgun (WGS) entry which is preliminary data.</text>
</comment>
<evidence type="ECO:0000313" key="2">
    <source>
        <dbReference type="Proteomes" id="UP000276905"/>
    </source>
</evidence>
<proteinExistence type="predicted"/>
<protein>
    <recommendedName>
        <fullName evidence="3">Ribbon-helix-helix protein CopG domain-containing protein</fullName>
    </recommendedName>
</protein>
<dbReference type="RefSeq" id="WP_125698962.1">
    <property type="nucleotide sequence ID" value="NZ_RFES01000005.1"/>
</dbReference>
<accession>A0A3R9QU04</accession>
<dbReference type="EMBL" id="RFES01000005">
    <property type="protein sequence ID" value="RSO57711.1"/>
    <property type="molecule type" value="Genomic_DNA"/>
</dbReference>